<dbReference type="SMART" id="SM00671">
    <property type="entry name" value="SEL1"/>
    <property type="match status" value="4"/>
</dbReference>
<feature type="repeat" description="TPR" evidence="1">
    <location>
        <begin position="325"/>
        <end position="358"/>
    </location>
</feature>
<reference evidence="2 3" key="1">
    <citation type="journal article" date="2022" name="Int. J. Syst. Evol. Microbiol.">
        <title>Flavobacterium ammonificans sp. nov. and Flavobacterium ammoniigenes sp. nov., ammonifying bacteria isolated from surface river water.</title>
        <authorList>
            <person name="Watanabe K."/>
            <person name="Kitamura T."/>
            <person name="Ogata Y."/>
            <person name="Shindo C."/>
            <person name="Suda W."/>
        </authorList>
    </citation>
    <scope>NUCLEOTIDE SEQUENCE [LARGE SCALE GENOMIC DNA]</scope>
    <source>
        <strain evidence="2 3">GENT5</strain>
    </source>
</reference>
<feature type="repeat" description="TPR" evidence="1">
    <location>
        <begin position="290"/>
        <end position="323"/>
    </location>
</feature>
<dbReference type="Pfam" id="PF13432">
    <property type="entry name" value="TPR_16"/>
    <property type="match status" value="1"/>
</dbReference>
<dbReference type="Pfam" id="PF13181">
    <property type="entry name" value="TPR_8"/>
    <property type="match status" value="2"/>
</dbReference>
<feature type="repeat" description="TPR" evidence="1">
    <location>
        <begin position="512"/>
        <end position="545"/>
    </location>
</feature>
<keyword evidence="1" id="KW-0802">TPR repeat</keyword>
<dbReference type="Gene3D" id="1.25.40.10">
    <property type="entry name" value="Tetratricopeptide repeat domain"/>
    <property type="match status" value="6"/>
</dbReference>
<evidence type="ECO:0000256" key="1">
    <source>
        <dbReference type="PROSITE-ProRule" id="PRU00339"/>
    </source>
</evidence>
<accession>A0ABN6L1Y2</accession>
<dbReference type="PROSITE" id="PS50005">
    <property type="entry name" value="TPR"/>
    <property type="match status" value="4"/>
</dbReference>
<keyword evidence="3" id="KW-1185">Reference proteome</keyword>
<dbReference type="InterPro" id="IPR006597">
    <property type="entry name" value="Sel1-like"/>
</dbReference>
<sequence length="1013" mass="115423">MIHLNFKQKITMRILSGILLALFFGGTFSVSAQKSTIYNSNLKDFETAVSLYNSGQYASARFVLDRLKTNSLSQEIQADWNYYTAMCAIRERQPNAGSLMERFVSDYPTSTRKNQGCVEVGHFYFQQENYEKALFWYEKVDEMYLNANESEKYNFQKGYSFFIAKNKKLASAYFNKVLNTQYYGSQAKYYLGFMAYEGDDYKQATQYFDAVSTESKYKERMSYYQSDMNFKLGNFQKAIDLGIVAMPKSTLAEQSELNKIIGESYFNLKEYAKAVTYLEGYKGKNGKWTNTDYYQLGFAYYQQKDFQNAISQFNKIIEGKDFVAQNGYYHLGQSYLSLNKKQEALNAFKNASDMDFDASLKEESSLNYVKLSYEIGNSYESVPAILTAFLEQYPKNSHQSEIEKLLIDSYLSSKNYTEALAILEKKESQENKLAYQKVLFYSGLQSYTDGEYQTALKSFEKAVALQKDATISARATFWKGETQFVLDDFINALLSFKQFLGNAEAKNTAEFTNCNYNIAYAYFKMKDYDQAGNYFQKQIEKGTDKARMNDAYLRLADCRFVTSKYAQAMEAYAKVIEQKSVDADYAFYQRAISYGFVGKNEKKIENLKSFLQLYPKSENRDDALFELGNTYVAENKDEQAIATYDQLIKEFDKGSFVSKAILRQGLVYYNADKDAQAIVKFKQVVAEFPKSSEALEAVSTARLIYVENGKVDEYASWVRTLDFVTVSDAELDNDTYESAEKQYQQTNTSQAIAGFGAYLTAFPKGIHALQANFYLAQSLFANGSEEKSVANYENVIAEPRNEYTEPSLVRLGQIYLKAKEVEKAILILSRIETEADMLQNKTFAQANLMKLYYDKKDFANAVVYAEKVLDNPKAEADVASDAQIVVARSAMETGDEAKAKAGYEKLMTAQGELGAEALYYDAYFKNKEGKFEDSNVVVQQLAKNFSDYKYIGAKGLLLMAANFYALKDSYQATFILETIIKNFSDFTDIVAKAQTDLEAIKAEESKTNSSITN</sequence>
<feature type="repeat" description="TPR" evidence="1">
    <location>
        <begin position="436"/>
        <end position="469"/>
    </location>
</feature>
<dbReference type="InterPro" id="IPR019734">
    <property type="entry name" value="TPR_rpt"/>
</dbReference>
<reference evidence="2 3" key="2">
    <citation type="journal article" date="2022" name="Microorganisms">
        <title>Complete Genome Sequences of Two Flavobacterium ammonificans Strains and a Flavobacterium ammoniigenes Strain of Ammonifying Bacterioplankton Isolated from Surface River Water.</title>
        <authorList>
            <person name="Suda W."/>
            <person name="Ogata Y."/>
            <person name="Shindo C."/>
            <person name="Watanabe K."/>
        </authorList>
    </citation>
    <scope>NUCLEOTIDE SEQUENCE [LARGE SCALE GENOMIC DNA]</scope>
    <source>
        <strain evidence="2 3">GENT5</strain>
    </source>
</reference>
<dbReference type="InterPro" id="IPR011990">
    <property type="entry name" value="TPR-like_helical_dom_sf"/>
</dbReference>
<organism evidence="2 3">
    <name type="scientific">Flavobacterium ammoniigenes</name>
    <dbReference type="NCBI Taxonomy" id="1751095"/>
    <lineage>
        <taxon>Bacteria</taxon>
        <taxon>Pseudomonadati</taxon>
        <taxon>Bacteroidota</taxon>
        <taxon>Flavobacteriia</taxon>
        <taxon>Flavobacteriales</taxon>
        <taxon>Flavobacteriaceae</taxon>
        <taxon>Flavobacterium</taxon>
    </lineage>
</organism>
<evidence type="ECO:0000313" key="2">
    <source>
        <dbReference type="EMBL" id="BDB55676.1"/>
    </source>
</evidence>
<evidence type="ECO:0000313" key="3">
    <source>
        <dbReference type="Proteomes" id="UP001319867"/>
    </source>
</evidence>
<dbReference type="PANTHER" id="PTHR12558">
    <property type="entry name" value="CELL DIVISION CYCLE 16,23,27"/>
    <property type="match status" value="1"/>
</dbReference>
<dbReference type="Pfam" id="PF13174">
    <property type="entry name" value="TPR_6"/>
    <property type="match status" value="3"/>
</dbReference>
<evidence type="ECO:0008006" key="4">
    <source>
        <dbReference type="Google" id="ProtNLM"/>
    </source>
</evidence>
<protein>
    <recommendedName>
        <fullName evidence="4">Tetratricopeptide repeat-containing protein</fullName>
    </recommendedName>
</protein>
<gene>
    <name evidence="2" type="ORF">GENT5_19810</name>
</gene>
<name>A0ABN6L1Y2_9FLAO</name>
<dbReference type="EMBL" id="AP025184">
    <property type="protein sequence ID" value="BDB55676.1"/>
    <property type="molecule type" value="Genomic_DNA"/>
</dbReference>
<dbReference type="PANTHER" id="PTHR12558:SF47">
    <property type="entry name" value="LIPOPOLYSACCHARIDE ASSEMBLY PROTEIN B"/>
    <property type="match status" value="1"/>
</dbReference>
<dbReference type="Proteomes" id="UP001319867">
    <property type="component" value="Chromosome"/>
</dbReference>
<proteinExistence type="predicted"/>
<dbReference type="SMART" id="SM00028">
    <property type="entry name" value="TPR"/>
    <property type="match status" value="13"/>
</dbReference>
<dbReference type="SUPFAM" id="SSF48452">
    <property type="entry name" value="TPR-like"/>
    <property type="match status" value="4"/>
</dbReference>